<accession>X7YLR5</accession>
<dbReference type="InterPro" id="IPR036291">
    <property type="entry name" value="NAD(P)-bd_dom_sf"/>
</dbReference>
<evidence type="ECO:0000313" key="1">
    <source>
        <dbReference type="EMBL" id="EUA07290.1"/>
    </source>
</evidence>
<dbReference type="SUPFAM" id="SSF51735">
    <property type="entry name" value="NAD(P)-binding Rossmann-fold domains"/>
    <property type="match status" value="1"/>
</dbReference>
<comment type="caution">
    <text evidence="1">The sequence shown here is derived from an EMBL/GenBank/DDBJ whole genome shotgun (WGS) entry which is preliminary data.</text>
</comment>
<dbReference type="AlphaFoldDB" id="X7YLR5"/>
<dbReference type="EMBL" id="JAOB01000093">
    <property type="protein sequence ID" value="EUA07290.1"/>
    <property type="molecule type" value="Genomic_DNA"/>
</dbReference>
<proteinExistence type="predicted"/>
<reference evidence="1" key="1">
    <citation type="submission" date="2014-01" db="EMBL/GenBank/DDBJ databases">
        <authorList>
            <person name="Brown-Elliot B."/>
            <person name="Wallace R."/>
            <person name="Lenaerts A."/>
            <person name="Ordway D."/>
            <person name="DeGroote M.A."/>
            <person name="Parker T."/>
            <person name="Sizemore C."/>
            <person name="Tallon L.J."/>
            <person name="Sadzewicz L.K."/>
            <person name="Sengamalay N."/>
            <person name="Fraser C.M."/>
            <person name="Hine E."/>
            <person name="Shefchek K.A."/>
            <person name="Das S.P."/>
            <person name="Tettelin H."/>
        </authorList>
    </citation>
    <scope>NUCLEOTIDE SEQUENCE [LARGE SCALE GENOMIC DNA]</scope>
    <source>
        <strain evidence="1">4042</strain>
    </source>
</reference>
<dbReference type="PATRIC" id="fig|1299334.3.peg.10282"/>
<evidence type="ECO:0008006" key="2">
    <source>
        <dbReference type="Google" id="ProtNLM"/>
    </source>
</evidence>
<organism evidence="1">
    <name type="scientific">Mycobacterium xenopi 4042</name>
    <dbReference type="NCBI Taxonomy" id="1299334"/>
    <lineage>
        <taxon>Bacteria</taxon>
        <taxon>Bacillati</taxon>
        <taxon>Actinomycetota</taxon>
        <taxon>Actinomycetes</taxon>
        <taxon>Mycobacteriales</taxon>
        <taxon>Mycobacteriaceae</taxon>
        <taxon>Mycobacterium</taxon>
    </lineage>
</organism>
<name>X7YLR5_MYCXE</name>
<gene>
    <name evidence="1" type="ORF">I553_0703</name>
</gene>
<sequence>MAGQPREALAMGFAVAGKRVLITGASSGVGAALAAGWRPAARWSG</sequence>
<protein>
    <recommendedName>
        <fullName evidence="2">Short chain dehydrogenase family protein</fullName>
    </recommendedName>
</protein>